<dbReference type="AlphaFoldDB" id="A0AAV0GL40"/>
<dbReference type="PANTHER" id="PTHR48258">
    <property type="entry name" value="DUF4218 DOMAIN-CONTAINING PROTEIN-RELATED"/>
    <property type="match status" value="1"/>
</dbReference>
<dbReference type="EMBL" id="CAMAPF010001147">
    <property type="protein sequence ID" value="CAH9148033.1"/>
    <property type="molecule type" value="Genomic_DNA"/>
</dbReference>
<evidence type="ECO:0000313" key="2">
    <source>
        <dbReference type="EMBL" id="CAH9148033.1"/>
    </source>
</evidence>
<dbReference type="Pfam" id="PF13960">
    <property type="entry name" value="DUF4218"/>
    <property type="match status" value="1"/>
</dbReference>
<organism evidence="2 3">
    <name type="scientific">Cuscuta epithymum</name>
    <dbReference type="NCBI Taxonomy" id="186058"/>
    <lineage>
        <taxon>Eukaryota</taxon>
        <taxon>Viridiplantae</taxon>
        <taxon>Streptophyta</taxon>
        <taxon>Embryophyta</taxon>
        <taxon>Tracheophyta</taxon>
        <taxon>Spermatophyta</taxon>
        <taxon>Magnoliopsida</taxon>
        <taxon>eudicotyledons</taxon>
        <taxon>Gunneridae</taxon>
        <taxon>Pentapetalae</taxon>
        <taxon>asterids</taxon>
        <taxon>lamiids</taxon>
        <taxon>Solanales</taxon>
        <taxon>Convolvulaceae</taxon>
        <taxon>Cuscuteae</taxon>
        <taxon>Cuscuta</taxon>
        <taxon>Cuscuta subgen. Cuscuta</taxon>
    </lineage>
</organism>
<dbReference type="Proteomes" id="UP001152523">
    <property type="component" value="Unassembled WGS sequence"/>
</dbReference>
<protein>
    <recommendedName>
        <fullName evidence="1">DUF4218 domain-containing protein</fullName>
    </recommendedName>
</protein>
<gene>
    <name evidence="2" type="ORF">CEPIT_LOCUS44187</name>
</gene>
<sequence>MKDLDALESQIPHTLCKLKMIFPPSFFSVMLHLVIHLVAEAKIGGPVRYRWMYSIERYLRTLKSYVRNKALPEGSISRGYLADECLTFCSRYMDNMTTKFNRPSRNDDDDEVSSTSKLEIFRSTGRSLGKPTPRHLNVEEFEQVHLYALHNSDELLEFVKEHKEMLSIVNSTPKSVEIRHKAQFADWVCSRVCDL</sequence>
<feature type="domain" description="DUF4218" evidence="1">
    <location>
        <begin position="2"/>
        <end position="106"/>
    </location>
</feature>
<evidence type="ECO:0000259" key="1">
    <source>
        <dbReference type="Pfam" id="PF13960"/>
    </source>
</evidence>
<dbReference type="InterPro" id="IPR025452">
    <property type="entry name" value="DUF4218"/>
</dbReference>
<comment type="caution">
    <text evidence="2">The sequence shown here is derived from an EMBL/GenBank/DDBJ whole genome shotgun (WGS) entry which is preliminary data.</text>
</comment>
<dbReference type="PANTHER" id="PTHR48258:SF13">
    <property type="match status" value="1"/>
</dbReference>
<proteinExistence type="predicted"/>
<accession>A0AAV0GL40</accession>
<evidence type="ECO:0000313" key="3">
    <source>
        <dbReference type="Proteomes" id="UP001152523"/>
    </source>
</evidence>
<name>A0AAV0GL40_9ASTE</name>
<reference evidence="2" key="1">
    <citation type="submission" date="2022-07" db="EMBL/GenBank/DDBJ databases">
        <authorList>
            <person name="Macas J."/>
            <person name="Novak P."/>
            <person name="Neumann P."/>
        </authorList>
    </citation>
    <scope>NUCLEOTIDE SEQUENCE</scope>
</reference>
<keyword evidence="3" id="KW-1185">Reference proteome</keyword>